<proteinExistence type="predicted"/>
<dbReference type="EMBL" id="RQTK01000014">
    <property type="protein sequence ID" value="RUS91290.1"/>
    <property type="molecule type" value="Genomic_DNA"/>
</dbReference>
<accession>A0A3S1BU04</accession>
<evidence type="ECO:0000313" key="2">
    <source>
        <dbReference type="EMBL" id="RUS91290.1"/>
    </source>
</evidence>
<comment type="caution">
    <text evidence="2">The sequence shown here is derived from an EMBL/GenBank/DDBJ whole genome shotgun (WGS) entry which is preliminary data.</text>
</comment>
<evidence type="ECO:0000256" key="1">
    <source>
        <dbReference type="SAM" id="MobiDB-lite"/>
    </source>
</evidence>
<dbReference type="AlphaFoldDB" id="A0A3S1BU04"/>
<feature type="region of interest" description="Disordered" evidence="1">
    <location>
        <begin position="171"/>
        <end position="200"/>
    </location>
</feature>
<reference evidence="2 3" key="1">
    <citation type="submission" date="2019-01" db="EMBL/GenBank/DDBJ databases">
        <title>A draft genome assembly of the solar-powered sea slug Elysia chlorotica.</title>
        <authorList>
            <person name="Cai H."/>
            <person name="Li Q."/>
            <person name="Fang X."/>
            <person name="Li J."/>
            <person name="Curtis N.E."/>
            <person name="Altenburger A."/>
            <person name="Shibata T."/>
            <person name="Feng M."/>
            <person name="Maeda T."/>
            <person name="Schwartz J.A."/>
            <person name="Shigenobu S."/>
            <person name="Lundholm N."/>
            <person name="Nishiyama T."/>
            <person name="Yang H."/>
            <person name="Hasebe M."/>
            <person name="Li S."/>
            <person name="Pierce S.K."/>
            <person name="Wang J."/>
        </authorList>
    </citation>
    <scope>NUCLEOTIDE SEQUENCE [LARGE SCALE GENOMIC DNA]</scope>
    <source>
        <strain evidence="2">EC2010</strain>
        <tissue evidence="2">Whole organism of an adult</tissue>
    </source>
</reference>
<gene>
    <name evidence="2" type="ORF">EGW08_000904</name>
</gene>
<sequence>MPSKQRPQAAGTSPAAETSTNKETKAGQRDPGSLTSCSSKPGSSRKGPAPPLPTSQHVTAEETVSASSPTRASAHPVPLARSKFRGRGFLGRDGSKRGPAPPLPTSQHVTAEETVSPCSPTRASAHPVPLARSKFRGRGFLGRDGSKRGDRSNSLVIGRYPKIQTILATVPNSHFHPPTPSHRPLPRRSLHDTRVKSGTDAASDRHLVVAVLKTKIKAFYDKARRTVYKFNVQCLRELQKSEHFKSS</sequence>
<feature type="compositionally biased region" description="Polar residues" evidence="1">
    <location>
        <begin position="54"/>
        <end position="71"/>
    </location>
</feature>
<protein>
    <submittedName>
        <fullName evidence="2">Uncharacterized protein</fullName>
    </submittedName>
</protein>
<evidence type="ECO:0000313" key="3">
    <source>
        <dbReference type="Proteomes" id="UP000271974"/>
    </source>
</evidence>
<name>A0A3S1BU04_ELYCH</name>
<dbReference type="Proteomes" id="UP000271974">
    <property type="component" value="Unassembled WGS sequence"/>
</dbReference>
<organism evidence="2 3">
    <name type="scientific">Elysia chlorotica</name>
    <name type="common">Eastern emerald elysia</name>
    <name type="synonym">Sea slug</name>
    <dbReference type="NCBI Taxonomy" id="188477"/>
    <lineage>
        <taxon>Eukaryota</taxon>
        <taxon>Metazoa</taxon>
        <taxon>Spiralia</taxon>
        <taxon>Lophotrochozoa</taxon>
        <taxon>Mollusca</taxon>
        <taxon>Gastropoda</taxon>
        <taxon>Heterobranchia</taxon>
        <taxon>Euthyneura</taxon>
        <taxon>Panpulmonata</taxon>
        <taxon>Sacoglossa</taxon>
        <taxon>Placobranchoidea</taxon>
        <taxon>Plakobranchidae</taxon>
        <taxon>Elysia</taxon>
    </lineage>
</organism>
<feature type="compositionally biased region" description="Basic and acidic residues" evidence="1">
    <location>
        <begin position="189"/>
        <end position="200"/>
    </location>
</feature>
<feature type="region of interest" description="Disordered" evidence="1">
    <location>
        <begin position="1"/>
        <end position="154"/>
    </location>
</feature>
<keyword evidence="3" id="KW-1185">Reference proteome</keyword>
<feature type="compositionally biased region" description="Polar residues" evidence="1">
    <location>
        <begin position="33"/>
        <end position="42"/>
    </location>
</feature>